<evidence type="ECO:0000313" key="4">
    <source>
        <dbReference type="EMBL" id="QHT90311.1"/>
    </source>
</evidence>
<accession>A0A6C0IB94</accession>
<name>A0A6C0IB94_9ZZZZ</name>
<feature type="compositionally biased region" description="Polar residues" evidence="2">
    <location>
        <begin position="243"/>
        <end position="252"/>
    </location>
</feature>
<sequence length="806" mass="93156">MENNVNIFLYKLYISVSRKLFKFTNQLKRYGLVMEVKTSLKPTKNLIHAADSYSTRSMTDKGINPSPEGADLNLQRFKSRIHPMIEYEPKRNIYPEDCNVELAVYELDDFNTNFLVALGKPKYIFSERGVHYVPIYLVPSNIKEPKVQIGIYEYEKDRSVDILDLEGDIDIDKVTPIFYPHAEEVVKSVKSNVTEFLTKSMGPGPETEQEQEQEQEQESGTTSTIESDSDDDDVLNLSKSKSRVSTATSIQQEKIDKRMKKGVFTIDPNFQKPALLPEETKENAEEIKKNFGKSSQTQDWIKEFMRNPNYDIHQVEANGDCFFATIREAFKQIGYHTTVADLRAILANEVTDEIYQENRRLYLDLEGSIKENDKTMEKLKKGNESLKNRYKLASTHDREIIRKELKELEDQAKELVEAKKSTQEMISETMGNMSEMNTFEKYREYIQTTQYWADSWAISTLERVLNIKMIIFSELYYNEDAPHSVLNCGEVNTEIEKQGKFQPNFYIMTTYSGDHYNLVSYKSKKILTFSEIPYDVKTMIINKCIEKSAGIYYMIEDFRNFKVKLGIQPDIGAPDVESDDDEPESEEPGEGRSRLGSIDKQELYDSTVIFRFFGKSEKTPLPGKGTGETIPIDKMMEYKDLKSIPDWRRKLDDSWVSVDPSFKVEGHAYASVEHYYQSSKFRYAGSSPQNQDFALLFSLDSDSKISKDVVLCRAAGGKSGKMKNKDKTDLILRPKEVSIDPQFYESRNKSERVIALQAKFEQIPEMKRLLLLTKRAKLIQYIAKQPPEVDIQLMEVRKRIRKSTET</sequence>
<dbReference type="PROSITE" id="PS50802">
    <property type="entry name" value="OTU"/>
    <property type="match status" value="1"/>
</dbReference>
<dbReference type="InterPro" id="IPR003323">
    <property type="entry name" value="OTU_dom"/>
</dbReference>
<feature type="compositionally biased region" description="Acidic residues" evidence="2">
    <location>
        <begin position="207"/>
        <end position="217"/>
    </location>
</feature>
<dbReference type="Gene3D" id="1.10.357.40">
    <property type="entry name" value="YbiA-like"/>
    <property type="match status" value="1"/>
</dbReference>
<proteinExistence type="predicted"/>
<feature type="region of interest" description="Disordered" evidence="2">
    <location>
        <begin position="197"/>
        <end position="252"/>
    </location>
</feature>
<feature type="region of interest" description="Disordered" evidence="2">
    <location>
        <begin position="572"/>
        <end position="597"/>
    </location>
</feature>
<dbReference type="AlphaFoldDB" id="A0A6C0IB94"/>
<evidence type="ECO:0000259" key="3">
    <source>
        <dbReference type="PROSITE" id="PS50802"/>
    </source>
</evidence>
<dbReference type="EMBL" id="MN740153">
    <property type="protein sequence ID" value="QHT90311.1"/>
    <property type="molecule type" value="Genomic_DNA"/>
</dbReference>
<evidence type="ECO:0000256" key="1">
    <source>
        <dbReference type="SAM" id="Coils"/>
    </source>
</evidence>
<dbReference type="SUPFAM" id="SSF143990">
    <property type="entry name" value="YbiA-like"/>
    <property type="match status" value="1"/>
</dbReference>
<dbReference type="InterPro" id="IPR037238">
    <property type="entry name" value="YbiA-like_sf"/>
</dbReference>
<organism evidence="4">
    <name type="scientific">viral metagenome</name>
    <dbReference type="NCBI Taxonomy" id="1070528"/>
    <lineage>
        <taxon>unclassified sequences</taxon>
        <taxon>metagenomes</taxon>
        <taxon>organismal metagenomes</taxon>
    </lineage>
</organism>
<feature type="coiled-coil region" evidence="1">
    <location>
        <begin position="369"/>
        <end position="425"/>
    </location>
</feature>
<protein>
    <recommendedName>
        <fullName evidence="3">OTU domain-containing protein</fullName>
    </recommendedName>
</protein>
<keyword evidence="1" id="KW-0175">Coiled coil</keyword>
<dbReference type="Gene3D" id="3.90.70.80">
    <property type="match status" value="1"/>
</dbReference>
<evidence type="ECO:0000256" key="2">
    <source>
        <dbReference type="SAM" id="MobiDB-lite"/>
    </source>
</evidence>
<reference evidence="4" key="1">
    <citation type="journal article" date="2020" name="Nature">
        <title>Giant virus diversity and host interactions through global metagenomics.</title>
        <authorList>
            <person name="Schulz F."/>
            <person name="Roux S."/>
            <person name="Paez-Espino D."/>
            <person name="Jungbluth S."/>
            <person name="Walsh D.A."/>
            <person name="Denef V.J."/>
            <person name="McMahon K.D."/>
            <person name="Konstantinidis K.T."/>
            <person name="Eloe-Fadrosh E.A."/>
            <person name="Kyrpides N.C."/>
            <person name="Woyke T."/>
        </authorList>
    </citation>
    <scope>NUCLEOTIDE SEQUENCE</scope>
    <source>
        <strain evidence="4">GVMAG-M-3300023184-68</strain>
    </source>
</reference>
<feature type="domain" description="OTU" evidence="3">
    <location>
        <begin position="310"/>
        <end position="522"/>
    </location>
</feature>
<feature type="compositionally biased region" description="Acidic residues" evidence="2">
    <location>
        <begin position="576"/>
        <end position="588"/>
    </location>
</feature>